<dbReference type="EMBL" id="FP929065">
    <property type="protein sequence ID" value="CBX91161.1"/>
    <property type="molecule type" value="Genomic_DNA"/>
</dbReference>
<gene>
    <name evidence="2" type="ORF">LEMA_P061950.1</name>
</gene>
<dbReference type="Proteomes" id="UP000002668">
    <property type="component" value="Genome"/>
</dbReference>
<protein>
    <submittedName>
        <fullName evidence="2">Predicted protein</fullName>
    </submittedName>
</protein>
<sequence length="286" mass="30769">MDQSHSRITSTPCQHHHLRKADRFQPSHAPHGFDLNLPLPSFRLLKGGQWVCRQARYQPAASPAAALAGKNLPVEPSEFSRHGQPSDVTCLPMLAPFRHDVPDSIPRVIPRYGGCDDGPSSANTKLEGGVEEKGAEAAETFGSAYRVATPPLRKASAAWSFFSNDCSCPGRGSSMPVWTVRGELCTTTAQGVPDHTAMEMHETSLIAHTLIPVPSRSTRSHAHPPPDTASQPSASIPSSHPPIPAPPLPYPMPTTFSNPPEGPQVLPLPIIQFVTTVCPQKCRALD</sequence>
<feature type="compositionally biased region" description="Pro residues" evidence="1">
    <location>
        <begin position="239"/>
        <end position="252"/>
    </location>
</feature>
<accession>E4ZI18</accession>
<evidence type="ECO:0000313" key="3">
    <source>
        <dbReference type="Proteomes" id="UP000002668"/>
    </source>
</evidence>
<evidence type="ECO:0000256" key="1">
    <source>
        <dbReference type="SAM" id="MobiDB-lite"/>
    </source>
</evidence>
<feature type="region of interest" description="Disordered" evidence="1">
    <location>
        <begin position="215"/>
        <end position="261"/>
    </location>
</feature>
<dbReference type="AlphaFoldDB" id="E4ZI18"/>
<dbReference type="VEuPathDB" id="FungiDB:LEMA_P061950.1"/>
<reference evidence="3" key="1">
    <citation type="journal article" date="2011" name="Nat. Commun.">
        <title>Effector diversification within compartments of the Leptosphaeria maculans genome affected by Repeat-Induced Point mutations.</title>
        <authorList>
            <person name="Rouxel T."/>
            <person name="Grandaubert J."/>
            <person name="Hane J.K."/>
            <person name="Hoede C."/>
            <person name="van de Wouw A.P."/>
            <person name="Couloux A."/>
            <person name="Dominguez V."/>
            <person name="Anthouard V."/>
            <person name="Bally P."/>
            <person name="Bourras S."/>
            <person name="Cozijnsen A.J."/>
            <person name="Ciuffetti L.M."/>
            <person name="Degrave A."/>
            <person name="Dilmaghani A."/>
            <person name="Duret L."/>
            <person name="Fudal I."/>
            <person name="Goodwin S.B."/>
            <person name="Gout L."/>
            <person name="Glaser N."/>
            <person name="Linglin J."/>
            <person name="Kema G.H.J."/>
            <person name="Lapalu N."/>
            <person name="Lawrence C.B."/>
            <person name="May K."/>
            <person name="Meyer M."/>
            <person name="Ollivier B."/>
            <person name="Poulain J."/>
            <person name="Schoch C.L."/>
            <person name="Simon A."/>
            <person name="Spatafora J.W."/>
            <person name="Stachowiak A."/>
            <person name="Turgeon B.G."/>
            <person name="Tyler B.M."/>
            <person name="Vincent D."/>
            <person name="Weissenbach J."/>
            <person name="Amselem J."/>
            <person name="Quesneville H."/>
            <person name="Oliver R.P."/>
            <person name="Wincker P."/>
            <person name="Balesdent M.-H."/>
            <person name="Howlett B.J."/>
        </authorList>
    </citation>
    <scope>NUCLEOTIDE SEQUENCE [LARGE SCALE GENOMIC DNA]</scope>
    <source>
        <strain evidence="3">JN3 / isolate v23.1.3 / race Av1-4-5-6-7-8</strain>
    </source>
</reference>
<dbReference type="InParanoid" id="E4ZI18"/>
<proteinExistence type="predicted"/>
<organism evidence="3">
    <name type="scientific">Leptosphaeria maculans (strain JN3 / isolate v23.1.3 / race Av1-4-5-6-7-8)</name>
    <name type="common">Blackleg fungus</name>
    <name type="synonym">Phoma lingam</name>
    <dbReference type="NCBI Taxonomy" id="985895"/>
    <lineage>
        <taxon>Eukaryota</taxon>
        <taxon>Fungi</taxon>
        <taxon>Dikarya</taxon>
        <taxon>Ascomycota</taxon>
        <taxon>Pezizomycotina</taxon>
        <taxon>Dothideomycetes</taxon>
        <taxon>Pleosporomycetidae</taxon>
        <taxon>Pleosporales</taxon>
        <taxon>Pleosporineae</taxon>
        <taxon>Leptosphaeriaceae</taxon>
        <taxon>Plenodomus</taxon>
        <taxon>Plenodomus lingam/Leptosphaeria maculans species complex</taxon>
    </lineage>
</organism>
<dbReference type="HOGENOM" id="CLU_973400_0_0_1"/>
<name>E4ZI18_LEPMJ</name>
<evidence type="ECO:0000313" key="2">
    <source>
        <dbReference type="EMBL" id="CBX91161.1"/>
    </source>
</evidence>
<keyword evidence="3" id="KW-1185">Reference proteome</keyword>
<feature type="compositionally biased region" description="Low complexity" evidence="1">
    <location>
        <begin position="229"/>
        <end position="238"/>
    </location>
</feature>